<comment type="caution">
    <text evidence="1">The sequence shown here is derived from an EMBL/GenBank/DDBJ whole genome shotgun (WGS) entry which is preliminary data.</text>
</comment>
<proteinExistence type="predicted"/>
<organism evidence="1 2">
    <name type="scientific">Burkholderia cepacia</name>
    <name type="common">Pseudomonas cepacia</name>
    <dbReference type="NCBI Taxonomy" id="292"/>
    <lineage>
        <taxon>Bacteria</taxon>
        <taxon>Pseudomonadati</taxon>
        <taxon>Pseudomonadota</taxon>
        <taxon>Betaproteobacteria</taxon>
        <taxon>Burkholderiales</taxon>
        <taxon>Burkholderiaceae</taxon>
        <taxon>Burkholderia</taxon>
        <taxon>Burkholderia cepacia complex</taxon>
    </lineage>
</organism>
<evidence type="ECO:0000313" key="2">
    <source>
        <dbReference type="Proteomes" id="UP000298234"/>
    </source>
</evidence>
<protein>
    <submittedName>
        <fullName evidence="1">Uncharacterized protein</fullName>
    </submittedName>
</protein>
<dbReference type="AlphaFoldDB" id="A0AAX2RHF3"/>
<name>A0AAX2RHF3_BURCE</name>
<dbReference type="EMBL" id="SNSQ01000035">
    <property type="protein sequence ID" value="TEU41574.1"/>
    <property type="molecule type" value="Genomic_DNA"/>
</dbReference>
<evidence type="ECO:0000313" key="1">
    <source>
        <dbReference type="EMBL" id="TEU41574.1"/>
    </source>
</evidence>
<reference evidence="1 2" key="1">
    <citation type="submission" date="2019-03" db="EMBL/GenBank/DDBJ databases">
        <title>Burkholderia cepacia outbreak.</title>
        <authorList>
            <person name="Farzana R."/>
            <person name="Walsh T.R."/>
        </authorList>
    </citation>
    <scope>NUCLEOTIDE SEQUENCE [LARGE SCALE GENOMIC DNA]</scope>
    <source>
        <strain evidence="2">d13</strain>
    </source>
</reference>
<sequence length="102" mass="11522">MENEERRVTAAPVALRPWAQASREFDAFVHDFSLAQKQSKKPASLEDVQRQLWSSAEFDWHRQTGEVRKLTDTRGKPHGDAGSYARLIEIASNAICGAKPRD</sequence>
<gene>
    <name evidence="1" type="ORF">E3D37_26505</name>
</gene>
<dbReference type="RefSeq" id="WP_134256792.1">
    <property type="nucleotide sequence ID" value="NZ_SNSG01000032.1"/>
</dbReference>
<dbReference type="Proteomes" id="UP000298234">
    <property type="component" value="Unassembled WGS sequence"/>
</dbReference>
<accession>A0AAX2RHF3</accession>